<dbReference type="PROSITE" id="PS50885">
    <property type="entry name" value="HAMP"/>
    <property type="match status" value="1"/>
</dbReference>
<evidence type="ECO:0000256" key="2">
    <source>
        <dbReference type="ARBA" id="ARBA00029447"/>
    </source>
</evidence>
<feature type="domain" description="HAMP" evidence="6">
    <location>
        <begin position="172"/>
        <end position="223"/>
    </location>
</feature>
<dbReference type="AlphaFoldDB" id="A0A6J4KD72"/>
<feature type="transmembrane region" description="Helical" evidence="4">
    <location>
        <begin position="149"/>
        <end position="173"/>
    </location>
</feature>
<keyword evidence="4" id="KW-0472">Membrane</keyword>
<dbReference type="SMART" id="SM00283">
    <property type="entry name" value="MA"/>
    <property type="match status" value="1"/>
</dbReference>
<evidence type="ECO:0000256" key="1">
    <source>
        <dbReference type="ARBA" id="ARBA00023224"/>
    </source>
</evidence>
<evidence type="ECO:0000256" key="3">
    <source>
        <dbReference type="PROSITE-ProRule" id="PRU00284"/>
    </source>
</evidence>
<dbReference type="InterPro" id="IPR004089">
    <property type="entry name" value="MCPsignal_dom"/>
</dbReference>
<feature type="transmembrane region" description="Helical" evidence="4">
    <location>
        <begin position="20"/>
        <end position="36"/>
    </location>
</feature>
<sequence>MQTAVVHDLASAAHRSADRLFFWLLLAHLPLLYALAPLHGTWGVALGIGTPIVAVACLATWLLPGTFVSRATVAAALMLVSAVLIHQTAGMIETHFHIFASLAFLLLYRDWRVPLVGAGVVALHHFGFDLMQRAGSPVHLFNHAGGLKVVAVHAAWVVFETAILVYMSLVLAAETRQAAALMAMAERMGEGDLASRAAGGKGAMGDAVAALNQGAGRLSDSISTVRARAREVSDVANELSTAAHHTTQATSGVAVSLTQVASGAQQQVRDTQAVAAALDVLGGSIDGVTEQVAEASAKSAHAMAVAQSASRVVTQAMASMEQIRASVLEAAEQIAEVRGYGERIGRITAVITEMAEQTNLLALNAAIEAARAGEHGRGFAVVADEVRKLATQSGASAMEAAQLVAGAQEVTSRTVATVERGASQAREGAARAADAGSALGEILDVVKSTAQDLGSISAQARDISEASRAALVAAGLDDRAGFMAASEANAAAAEHAASAVEEINASMEQVGSYAQELAEIASGLDREFSRFRTVALPGLHVFQPEPAAA</sequence>
<evidence type="ECO:0000259" key="5">
    <source>
        <dbReference type="PROSITE" id="PS50111"/>
    </source>
</evidence>
<gene>
    <name evidence="7" type="ORF">AVDCRST_MAG68-499</name>
</gene>
<evidence type="ECO:0000259" key="6">
    <source>
        <dbReference type="PROSITE" id="PS50885"/>
    </source>
</evidence>
<dbReference type="InterPro" id="IPR003660">
    <property type="entry name" value="HAMP_dom"/>
</dbReference>
<reference evidence="7" key="1">
    <citation type="submission" date="2020-02" db="EMBL/GenBank/DDBJ databases">
        <authorList>
            <person name="Meier V. D."/>
        </authorList>
    </citation>
    <scope>NUCLEOTIDE SEQUENCE</scope>
    <source>
        <strain evidence="7">AVDCRST_MAG68</strain>
    </source>
</reference>
<dbReference type="PANTHER" id="PTHR32089:SF112">
    <property type="entry name" value="LYSOZYME-LIKE PROTEIN-RELATED"/>
    <property type="match status" value="1"/>
</dbReference>
<feature type="domain" description="Methyl-accepting transducer" evidence="5">
    <location>
        <begin position="242"/>
        <end position="504"/>
    </location>
</feature>
<evidence type="ECO:0000256" key="4">
    <source>
        <dbReference type="SAM" id="Phobius"/>
    </source>
</evidence>
<dbReference type="Pfam" id="PF00015">
    <property type="entry name" value="MCPsignal"/>
    <property type="match status" value="1"/>
</dbReference>
<dbReference type="EMBL" id="CADCTW010000030">
    <property type="protein sequence ID" value="CAA9301651.1"/>
    <property type="molecule type" value="Genomic_DNA"/>
</dbReference>
<name>A0A6J4KD72_9BACT</name>
<dbReference type="GO" id="GO:0007165">
    <property type="term" value="P:signal transduction"/>
    <property type="evidence" value="ECO:0007669"/>
    <property type="project" value="UniProtKB-KW"/>
</dbReference>
<dbReference type="SUPFAM" id="SSF58104">
    <property type="entry name" value="Methyl-accepting chemotaxis protein (MCP) signaling domain"/>
    <property type="match status" value="1"/>
</dbReference>
<dbReference type="PANTHER" id="PTHR32089">
    <property type="entry name" value="METHYL-ACCEPTING CHEMOTAXIS PROTEIN MCPB"/>
    <property type="match status" value="1"/>
</dbReference>
<dbReference type="PROSITE" id="PS50111">
    <property type="entry name" value="CHEMOTAXIS_TRANSDUC_2"/>
    <property type="match status" value="1"/>
</dbReference>
<feature type="transmembrane region" description="Helical" evidence="4">
    <location>
        <begin position="71"/>
        <end position="91"/>
    </location>
</feature>
<keyword evidence="4" id="KW-0812">Transmembrane</keyword>
<accession>A0A6J4KD72</accession>
<feature type="transmembrane region" description="Helical" evidence="4">
    <location>
        <begin position="111"/>
        <end position="128"/>
    </location>
</feature>
<proteinExistence type="inferred from homology"/>
<organism evidence="7">
    <name type="scientific">uncultured Gemmatimonadota bacterium</name>
    <dbReference type="NCBI Taxonomy" id="203437"/>
    <lineage>
        <taxon>Bacteria</taxon>
        <taxon>Pseudomonadati</taxon>
        <taxon>Gemmatimonadota</taxon>
        <taxon>environmental samples</taxon>
    </lineage>
</organism>
<dbReference type="GO" id="GO:0016020">
    <property type="term" value="C:membrane"/>
    <property type="evidence" value="ECO:0007669"/>
    <property type="project" value="InterPro"/>
</dbReference>
<keyword evidence="4" id="KW-1133">Transmembrane helix</keyword>
<protein>
    <submittedName>
        <fullName evidence="7">Methyl-accepting chemotaxis protein</fullName>
    </submittedName>
</protein>
<keyword evidence="1 3" id="KW-0807">Transducer</keyword>
<comment type="similarity">
    <text evidence="2">Belongs to the methyl-accepting chemotaxis (MCP) protein family.</text>
</comment>
<dbReference type="Gene3D" id="1.10.287.950">
    <property type="entry name" value="Methyl-accepting chemotaxis protein"/>
    <property type="match status" value="1"/>
</dbReference>
<feature type="transmembrane region" description="Helical" evidence="4">
    <location>
        <begin position="42"/>
        <end position="64"/>
    </location>
</feature>
<evidence type="ECO:0000313" key="7">
    <source>
        <dbReference type="EMBL" id="CAA9301651.1"/>
    </source>
</evidence>